<dbReference type="Pfam" id="PF13452">
    <property type="entry name" value="FAS1_DH_region"/>
    <property type="match status" value="1"/>
</dbReference>
<dbReference type="PANTHER" id="PTHR28152:SF1">
    <property type="entry name" value="HYDROXYACYL-THIOESTER DEHYDRATASE TYPE 2, MITOCHONDRIAL"/>
    <property type="match status" value="1"/>
</dbReference>
<dbReference type="GO" id="GO:0019171">
    <property type="term" value="F:(3R)-hydroxyacyl-[acyl-carrier-protein] dehydratase activity"/>
    <property type="evidence" value="ECO:0007669"/>
    <property type="project" value="TreeGrafter"/>
</dbReference>
<proteinExistence type="predicted"/>
<dbReference type="OrthoDB" id="7183822at2"/>
<evidence type="ECO:0000313" key="2">
    <source>
        <dbReference type="EMBL" id="SIM46639.1"/>
    </source>
</evidence>
<dbReference type="EMBL" id="FSQT01000001">
    <property type="protein sequence ID" value="SIM46639.1"/>
    <property type="molecule type" value="Genomic_DNA"/>
</dbReference>
<keyword evidence="3" id="KW-1185">Reference proteome</keyword>
<dbReference type="SUPFAM" id="SSF54637">
    <property type="entry name" value="Thioesterase/thiol ester dehydrase-isomerase"/>
    <property type="match status" value="1"/>
</dbReference>
<feature type="domain" description="FAS1-like dehydratase" evidence="1">
    <location>
        <begin position="95"/>
        <end position="149"/>
    </location>
</feature>
<dbReference type="InterPro" id="IPR039569">
    <property type="entry name" value="FAS1-like_DH_region"/>
</dbReference>
<accession>A0A1N5TEY0</accession>
<sequence>MSGGHTPTPEAVEEPDRSWLEEPSVVHGAWQASVERAEDVLSPTAVTNLHHLLDRAGDPPQAIPVMWHLVAFTPRCPQAELSPDGHPWTGSFLPPMAARQRMFAGSRVRRQGVLRSGDVLEQVSRVTSVDVKHGRAGELVFVGVRHLLTGPSGWICQDDTIVYREPAPLRTPPPADEPGPWTMTKVVDPVLLFRYSAITYNAHRIHYDRSYACDVEGYPGLVVHGPLQATLLADLAGRHVPEHLIADFSFRATAPAFDTADFEMTGRPIAGGVELTGRSGGAVTMRATARLKEDT</sequence>
<dbReference type="InterPro" id="IPR029069">
    <property type="entry name" value="HotDog_dom_sf"/>
</dbReference>
<dbReference type="InterPro" id="IPR052741">
    <property type="entry name" value="Mitochondrial_HTD2"/>
</dbReference>
<dbReference type="AlphaFoldDB" id="A0A1N5TEY0"/>
<evidence type="ECO:0000313" key="3">
    <source>
        <dbReference type="Proteomes" id="UP000185124"/>
    </source>
</evidence>
<evidence type="ECO:0000259" key="1">
    <source>
        <dbReference type="Pfam" id="PF13452"/>
    </source>
</evidence>
<dbReference type="Gene3D" id="3.10.129.10">
    <property type="entry name" value="Hotdog Thioesterase"/>
    <property type="match status" value="1"/>
</dbReference>
<organism evidence="2 3">
    <name type="scientific">Micromonospora cremea</name>
    <dbReference type="NCBI Taxonomy" id="709881"/>
    <lineage>
        <taxon>Bacteria</taxon>
        <taxon>Bacillati</taxon>
        <taxon>Actinomycetota</taxon>
        <taxon>Actinomycetes</taxon>
        <taxon>Micromonosporales</taxon>
        <taxon>Micromonosporaceae</taxon>
        <taxon>Micromonospora</taxon>
    </lineage>
</organism>
<dbReference type="Proteomes" id="UP000185124">
    <property type="component" value="Unassembled WGS sequence"/>
</dbReference>
<reference evidence="3" key="1">
    <citation type="submission" date="2016-12" db="EMBL/GenBank/DDBJ databases">
        <authorList>
            <person name="Varghese N."/>
            <person name="Submissions S."/>
        </authorList>
    </citation>
    <scope>NUCLEOTIDE SEQUENCE [LARGE SCALE GENOMIC DNA]</scope>
    <source>
        <strain evidence="3">DSM 45599</strain>
    </source>
</reference>
<dbReference type="PANTHER" id="PTHR28152">
    <property type="entry name" value="HYDROXYACYL-THIOESTER DEHYDRATASE TYPE 2, MITOCHONDRIAL"/>
    <property type="match status" value="1"/>
</dbReference>
<dbReference type="STRING" id="709881.SAMN04489832_0116"/>
<gene>
    <name evidence="2" type="ORF">SAMN04489832_0116</name>
</gene>
<dbReference type="RefSeq" id="WP_084756961.1">
    <property type="nucleotide sequence ID" value="NZ_FSQT01000001.1"/>
</dbReference>
<name>A0A1N5TEY0_9ACTN</name>
<protein>
    <submittedName>
        <fullName evidence="2">3-methylfumaryl-CoA hydratase</fullName>
    </submittedName>
</protein>